<feature type="domain" description="FLYWCH-type" evidence="5">
    <location>
        <begin position="176"/>
        <end position="236"/>
    </location>
</feature>
<dbReference type="Gene3D" id="2.20.25.240">
    <property type="match status" value="1"/>
</dbReference>
<keyword evidence="2" id="KW-0863">Zinc-finger</keyword>
<dbReference type="InParanoid" id="E3MCL0"/>
<dbReference type="GO" id="GO:0002119">
    <property type="term" value="P:nematode larval development"/>
    <property type="evidence" value="ECO:0007669"/>
    <property type="project" value="EnsemblMetazoa"/>
</dbReference>
<dbReference type="GO" id="GO:0008270">
    <property type="term" value="F:zinc ion binding"/>
    <property type="evidence" value="ECO:0007669"/>
    <property type="project" value="UniProtKB-KW"/>
</dbReference>
<name>E3MCL0_CAERE</name>
<dbReference type="GO" id="GO:0003700">
    <property type="term" value="F:DNA-binding transcription factor activity"/>
    <property type="evidence" value="ECO:0007669"/>
    <property type="project" value="TreeGrafter"/>
</dbReference>
<dbReference type="eggNOG" id="ENOG502TGK7">
    <property type="taxonomic scope" value="Eukaryota"/>
</dbReference>
<accession>E3MCL0</accession>
<evidence type="ECO:0000256" key="4">
    <source>
        <dbReference type="SAM" id="MobiDB-lite"/>
    </source>
</evidence>
<dbReference type="PANTHER" id="PTHR37975:SF4">
    <property type="entry name" value="FLYWCH TRANSCRIPTION FACTOR 2"/>
    <property type="match status" value="1"/>
</dbReference>
<keyword evidence="3" id="KW-0862">Zinc</keyword>
<feature type="region of interest" description="Disordered" evidence="4">
    <location>
        <begin position="130"/>
        <end position="176"/>
    </location>
</feature>
<dbReference type="HOGENOM" id="CLU_567706_0_0_1"/>
<gene>
    <name evidence="6" type="primary">Cre-flh-2</name>
    <name evidence="6" type="ORF">CRE_20294</name>
</gene>
<dbReference type="FunFam" id="2.20.25.240:FF:000002">
    <property type="entry name" value="FLYWCH zinc finger transcription factor homolog"/>
    <property type="match status" value="1"/>
</dbReference>
<feature type="compositionally biased region" description="Low complexity" evidence="4">
    <location>
        <begin position="159"/>
        <end position="170"/>
    </location>
</feature>
<dbReference type="Pfam" id="PF04500">
    <property type="entry name" value="FLYWCH"/>
    <property type="match status" value="1"/>
</dbReference>
<dbReference type="FunCoup" id="E3MCL0">
    <property type="interactions" value="1560"/>
</dbReference>
<evidence type="ECO:0000313" key="6">
    <source>
        <dbReference type="EMBL" id="EFO98647.1"/>
    </source>
</evidence>
<keyword evidence="7" id="KW-1185">Reference proteome</keyword>
<dbReference type="InterPro" id="IPR007588">
    <property type="entry name" value="Znf_FLYWCH"/>
</dbReference>
<dbReference type="PANTHER" id="PTHR37975">
    <property type="entry name" value="FLYWCH ZINC FINGER TRANSCRIPTION FACTOR HOMOLOG"/>
    <property type="match status" value="1"/>
</dbReference>
<dbReference type="EMBL" id="DS268435">
    <property type="protein sequence ID" value="EFO98647.1"/>
    <property type="molecule type" value="Genomic_DNA"/>
</dbReference>
<dbReference type="InterPro" id="IPR052887">
    <property type="entry name" value="FLYWCH-type_ZF"/>
</dbReference>
<dbReference type="GO" id="GO:0005634">
    <property type="term" value="C:nucleus"/>
    <property type="evidence" value="ECO:0007669"/>
    <property type="project" value="TreeGrafter"/>
</dbReference>
<dbReference type="GO" id="GO:0045892">
    <property type="term" value="P:negative regulation of DNA-templated transcription"/>
    <property type="evidence" value="ECO:0007669"/>
    <property type="project" value="EnsemblMetazoa"/>
</dbReference>
<dbReference type="OrthoDB" id="5806173at2759"/>
<evidence type="ECO:0000256" key="1">
    <source>
        <dbReference type="ARBA" id="ARBA00022723"/>
    </source>
</evidence>
<evidence type="ECO:0000313" key="7">
    <source>
        <dbReference type="Proteomes" id="UP000008281"/>
    </source>
</evidence>
<sequence length="495" mass="54634">MVGTMTSTNQEVVTTATAVAPPIFPPAGSNNNNNNNELAALANLDGVQKQIVAGLLRQQPTIVQAAVSGSISPKIEQDIDFATFIQVRTTVPSKLNDNSFMFQTIQAYQGNQNGSLAGLNTISFHMDSSAPGNTTLITEETRRSASSSPSSPPAAVPNSGVSTGVSTSTTIHEPEYKPRNIREKVYADGYIMSFDKKSCCGTKFFWRCERKNDCNARMHSDIATREIVRKLHPHNHEKPSPEELAFYEQDFSSLDPNYCHPVKSINRSYMQRKLSRASHIVSQTQQNSQLPEPMEIDTNQTIQQLQHNNNLMLFASAVAAAASAGVSPPTSVGQKRISSSVLPIQIKSPRLIKKEEEETFPQTITTEELRTTYEITRKLMKMMKPKTEIGVRWKGDEDALLLFLSNDNGAEENVFLPVVVMNRNEKSLVAALEGFTGKRCEGSIALSYSQRVNVLVHEALICNWTHGKLFLVNSDSMALWRLTPVDAFGDPLNQG</sequence>
<dbReference type="OMA" id="HPVKSIN"/>
<evidence type="ECO:0000256" key="3">
    <source>
        <dbReference type="ARBA" id="ARBA00022833"/>
    </source>
</evidence>
<evidence type="ECO:0000256" key="2">
    <source>
        <dbReference type="ARBA" id="ARBA00022771"/>
    </source>
</evidence>
<reference evidence="6" key="1">
    <citation type="submission" date="2007-07" db="EMBL/GenBank/DDBJ databases">
        <title>PCAP assembly of the Caenorhabditis remanei genome.</title>
        <authorList>
            <consortium name="The Caenorhabditis remanei Sequencing Consortium"/>
            <person name="Wilson R.K."/>
        </authorList>
    </citation>
    <scope>NUCLEOTIDE SEQUENCE [LARGE SCALE GENOMIC DNA]</scope>
    <source>
        <strain evidence="6">PB4641</strain>
    </source>
</reference>
<dbReference type="Proteomes" id="UP000008281">
    <property type="component" value="Unassembled WGS sequence"/>
</dbReference>
<organism evidence="7">
    <name type="scientific">Caenorhabditis remanei</name>
    <name type="common">Caenorhabditis vulgaris</name>
    <dbReference type="NCBI Taxonomy" id="31234"/>
    <lineage>
        <taxon>Eukaryota</taxon>
        <taxon>Metazoa</taxon>
        <taxon>Ecdysozoa</taxon>
        <taxon>Nematoda</taxon>
        <taxon>Chromadorea</taxon>
        <taxon>Rhabditida</taxon>
        <taxon>Rhabditina</taxon>
        <taxon>Rhabditomorpha</taxon>
        <taxon>Rhabditoidea</taxon>
        <taxon>Rhabditidae</taxon>
        <taxon>Peloderinae</taxon>
        <taxon>Caenorhabditis</taxon>
    </lineage>
</organism>
<keyword evidence="1" id="KW-0479">Metal-binding</keyword>
<evidence type="ECO:0000259" key="5">
    <source>
        <dbReference type="Pfam" id="PF04500"/>
    </source>
</evidence>
<proteinExistence type="predicted"/>
<dbReference type="AlphaFoldDB" id="E3MCL0"/>
<dbReference type="STRING" id="31234.E3MCL0"/>
<dbReference type="GO" id="GO:0043565">
    <property type="term" value="F:sequence-specific DNA binding"/>
    <property type="evidence" value="ECO:0007669"/>
    <property type="project" value="EnsemblMetazoa"/>
</dbReference>
<protein>
    <submittedName>
        <fullName evidence="6">CRE-FLH-2 protein</fullName>
    </submittedName>
</protein>